<dbReference type="EMBL" id="QOQW01000015">
    <property type="protein sequence ID" value="RCK79221.1"/>
    <property type="molecule type" value="Genomic_DNA"/>
</dbReference>
<proteinExistence type="predicted"/>
<protein>
    <submittedName>
        <fullName evidence="1">Uncharacterized protein</fullName>
    </submittedName>
</protein>
<name>A0A367ZPD1_9BACT</name>
<accession>A0A367ZPD1</accession>
<evidence type="ECO:0000313" key="1">
    <source>
        <dbReference type="EMBL" id="RCK79221.1"/>
    </source>
</evidence>
<comment type="caution">
    <text evidence="1">The sequence shown here is derived from an EMBL/GenBank/DDBJ whole genome shotgun (WGS) entry which is preliminary data.</text>
</comment>
<organism evidence="1 2">
    <name type="scientific">Candidatus Ozemobacter sibiricus</name>
    <dbReference type="NCBI Taxonomy" id="2268124"/>
    <lineage>
        <taxon>Bacteria</taxon>
        <taxon>Candidatus Ozemobacteria</taxon>
        <taxon>Candidatus Ozemobacterales</taxon>
        <taxon>Candidatus Ozemobacteraceae</taxon>
        <taxon>Candidatus Ozemobacter</taxon>
    </lineage>
</organism>
<dbReference type="AlphaFoldDB" id="A0A367ZPD1"/>
<evidence type="ECO:0000313" key="2">
    <source>
        <dbReference type="Proteomes" id="UP000252355"/>
    </source>
</evidence>
<gene>
    <name evidence="1" type="ORF">OZSIB_0335</name>
</gene>
<sequence>MQQFEQILTFVLDHKELIATLFVTLLTVIKLTAWGRAKAAALDAVIGVIERLGAKEVKTGVAGQELKLEDAAQDALRHAVAKADPKKTPDGTVTRIVREVLRGFLPLK</sequence>
<dbReference type="Proteomes" id="UP000252355">
    <property type="component" value="Unassembled WGS sequence"/>
</dbReference>
<reference evidence="1 2" key="1">
    <citation type="submission" date="2018-05" db="EMBL/GenBank/DDBJ databases">
        <title>A metagenomic window into the 2 km-deep terrestrial subsurface aquifer revealed taxonomically and functionally diverse microbial community comprising novel uncultured bacterial lineages.</title>
        <authorList>
            <person name="Kadnikov V.V."/>
            <person name="Mardanov A.V."/>
            <person name="Beletsky A.V."/>
            <person name="Banks D."/>
            <person name="Pimenov N.V."/>
            <person name="Frank Y.A."/>
            <person name="Karnachuk O.V."/>
            <person name="Ravin N.V."/>
        </authorList>
    </citation>
    <scope>NUCLEOTIDE SEQUENCE [LARGE SCALE GENOMIC DNA]</scope>
    <source>
        <strain evidence="1">BY5</strain>
    </source>
</reference>